<evidence type="ECO:0000256" key="1">
    <source>
        <dbReference type="SAM" id="MobiDB-lite"/>
    </source>
</evidence>
<gene>
    <name evidence="2" type="ORF">Aglo03_26240</name>
</gene>
<proteinExistence type="predicted"/>
<comment type="caution">
    <text evidence="2">The sequence shown here is derived from an EMBL/GenBank/DDBJ whole genome shotgun (WGS) entry which is preliminary data.</text>
</comment>
<dbReference type="AlphaFoldDB" id="A0A9W6QJX6"/>
<organism evidence="2 3">
    <name type="scientific">Actinokineospora globicatena</name>
    <dbReference type="NCBI Taxonomy" id="103729"/>
    <lineage>
        <taxon>Bacteria</taxon>
        <taxon>Bacillati</taxon>
        <taxon>Actinomycetota</taxon>
        <taxon>Actinomycetes</taxon>
        <taxon>Pseudonocardiales</taxon>
        <taxon>Pseudonocardiaceae</taxon>
        <taxon>Actinokineospora</taxon>
    </lineage>
</organism>
<dbReference type="RefSeq" id="WP_285610585.1">
    <property type="nucleotide sequence ID" value="NZ_BSSD01000003.1"/>
</dbReference>
<dbReference type="EMBL" id="BSSD01000003">
    <property type="protein sequence ID" value="GLW91808.1"/>
    <property type="molecule type" value="Genomic_DNA"/>
</dbReference>
<protein>
    <submittedName>
        <fullName evidence="2">Uncharacterized protein</fullName>
    </submittedName>
</protein>
<evidence type="ECO:0000313" key="2">
    <source>
        <dbReference type="EMBL" id="GLW91808.1"/>
    </source>
</evidence>
<name>A0A9W6QJX6_9PSEU</name>
<accession>A0A9W6QJX6</accession>
<evidence type="ECO:0000313" key="3">
    <source>
        <dbReference type="Proteomes" id="UP001165042"/>
    </source>
</evidence>
<reference evidence="2" key="1">
    <citation type="submission" date="2023-02" db="EMBL/GenBank/DDBJ databases">
        <title>Actinokineospora globicatena NBRC 15670.</title>
        <authorList>
            <person name="Ichikawa N."/>
            <person name="Sato H."/>
            <person name="Tonouchi N."/>
        </authorList>
    </citation>
    <scope>NUCLEOTIDE SEQUENCE</scope>
    <source>
        <strain evidence="2">NBRC 15670</strain>
    </source>
</reference>
<sequence length="150" mass="16042">MTTTTSRPASGKPKPAPLAIKPGDSTVTRLRAVANWVEQHNLAIDTVDVRSFATTTIRVSTLAALVAVCKANNTTTVDAFRRDQRYWMLVAEIAYTEGPDTALLSGRVEVYLHGEGSLLAAPSGIGKNHPLTLADLAEDLAIETARDAEL</sequence>
<dbReference type="Proteomes" id="UP001165042">
    <property type="component" value="Unassembled WGS sequence"/>
</dbReference>
<feature type="region of interest" description="Disordered" evidence="1">
    <location>
        <begin position="1"/>
        <end position="21"/>
    </location>
</feature>
<keyword evidence="3" id="KW-1185">Reference proteome</keyword>